<protein>
    <submittedName>
        <fullName evidence="1">Uncharacterized protein</fullName>
    </submittedName>
</protein>
<accession>A0A6N3FQV4</accession>
<evidence type="ECO:0000313" key="1">
    <source>
        <dbReference type="EMBL" id="VYU54420.1"/>
    </source>
</evidence>
<dbReference type="AlphaFoldDB" id="A0A6N3FQV4"/>
<reference evidence="1" key="1">
    <citation type="submission" date="2019-11" db="EMBL/GenBank/DDBJ databases">
        <authorList>
            <person name="Feng L."/>
        </authorList>
    </citation>
    <scope>NUCLEOTIDE SEQUENCE</scope>
    <source>
        <strain evidence="1">CTertiumLFYP3</strain>
    </source>
</reference>
<sequence length="94" mass="11306">MEIKIRGLSKAAVSSIDEKARDLGYKSRNEFLKVYLEREFLLLDKIKEHDSQYNILFEKMLKQLEYNTLVLDKFCNENLIDLEETIKKDRFKEE</sequence>
<organism evidence="1">
    <name type="scientific">Clostridium tertium</name>
    <dbReference type="NCBI Taxonomy" id="1559"/>
    <lineage>
        <taxon>Bacteria</taxon>
        <taxon>Bacillati</taxon>
        <taxon>Bacillota</taxon>
        <taxon>Clostridia</taxon>
        <taxon>Eubacteriales</taxon>
        <taxon>Clostridiaceae</taxon>
        <taxon>Clostridium</taxon>
    </lineage>
</organism>
<gene>
    <name evidence="1" type="ORF">CTLFYP3_02797</name>
</gene>
<dbReference type="EMBL" id="CACRTO010000041">
    <property type="protein sequence ID" value="VYU54420.1"/>
    <property type="molecule type" value="Genomic_DNA"/>
</dbReference>
<proteinExistence type="predicted"/>
<name>A0A6N3FQV4_9CLOT</name>
<dbReference type="RefSeq" id="WP_156627241.1">
    <property type="nucleotide sequence ID" value="NZ_CACRTO010000041.1"/>
</dbReference>